<organism evidence="1 2">
    <name type="scientific">Melia azedarach</name>
    <name type="common">Chinaberry tree</name>
    <dbReference type="NCBI Taxonomy" id="155640"/>
    <lineage>
        <taxon>Eukaryota</taxon>
        <taxon>Viridiplantae</taxon>
        <taxon>Streptophyta</taxon>
        <taxon>Embryophyta</taxon>
        <taxon>Tracheophyta</taxon>
        <taxon>Spermatophyta</taxon>
        <taxon>Magnoliopsida</taxon>
        <taxon>eudicotyledons</taxon>
        <taxon>Gunneridae</taxon>
        <taxon>Pentapetalae</taxon>
        <taxon>rosids</taxon>
        <taxon>malvids</taxon>
        <taxon>Sapindales</taxon>
        <taxon>Meliaceae</taxon>
        <taxon>Melia</taxon>
    </lineage>
</organism>
<evidence type="ECO:0000313" key="1">
    <source>
        <dbReference type="EMBL" id="KAJ4702662.1"/>
    </source>
</evidence>
<keyword evidence="2" id="KW-1185">Reference proteome</keyword>
<evidence type="ECO:0000313" key="2">
    <source>
        <dbReference type="Proteomes" id="UP001164539"/>
    </source>
</evidence>
<dbReference type="Proteomes" id="UP001164539">
    <property type="component" value="Chromosome 13"/>
</dbReference>
<accession>A0ACC1WUN1</accession>
<gene>
    <name evidence="1" type="ORF">OWV82_022673</name>
</gene>
<comment type="caution">
    <text evidence="1">The sequence shown here is derived from an EMBL/GenBank/DDBJ whole genome shotgun (WGS) entry which is preliminary data.</text>
</comment>
<protein>
    <submittedName>
        <fullName evidence="1">Uncharacterized protein</fullName>
    </submittedName>
</protein>
<proteinExistence type="predicted"/>
<name>A0ACC1WUN1_MELAZ</name>
<dbReference type="EMBL" id="CM051406">
    <property type="protein sequence ID" value="KAJ4702662.1"/>
    <property type="molecule type" value="Genomic_DNA"/>
</dbReference>
<reference evidence="1 2" key="1">
    <citation type="journal article" date="2023" name="Science">
        <title>Complex scaffold remodeling in plant triterpene biosynthesis.</title>
        <authorList>
            <person name="De La Pena R."/>
            <person name="Hodgson H."/>
            <person name="Liu J.C."/>
            <person name="Stephenson M.J."/>
            <person name="Martin A.C."/>
            <person name="Owen C."/>
            <person name="Harkess A."/>
            <person name="Leebens-Mack J."/>
            <person name="Jimenez L.E."/>
            <person name="Osbourn A."/>
            <person name="Sattely E.S."/>
        </authorList>
    </citation>
    <scope>NUCLEOTIDE SEQUENCE [LARGE SCALE GENOMIC DNA]</scope>
    <source>
        <strain evidence="2">cv. JPN11</strain>
        <tissue evidence="1">Leaf</tissue>
    </source>
</reference>
<sequence length="70" mass="7983">MNRIESVFYYAGLENMPSLITGQFHLLQDPGVQVLAMNEADLESGQRPGWNQLPISYFMLIVSDQIDNYC</sequence>